<feature type="non-terminal residue" evidence="1">
    <location>
        <position position="27"/>
    </location>
</feature>
<proteinExistence type="predicted"/>
<evidence type="ECO:0000313" key="2">
    <source>
        <dbReference type="Proteomes" id="UP001054945"/>
    </source>
</evidence>
<keyword evidence="2" id="KW-1185">Reference proteome</keyword>
<sequence>MSYHVVVATSKSGYRRVNVPEIVSSGQ</sequence>
<accession>A0AAV4MCQ3</accession>
<protein>
    <submittedName>
        <fullName evidence="1">Uncharacterized protein</fullName>
    </submittedName>
</protein>
<gene>
    <name evidence="1" type="ORF">CEXT_797621</name>
</gene>
<evidence type="ECO:0000313" key="1">
    <source>
        <dbReference type="EMBL" id="GIX69615.1"/>
    </source>
</evidence>
<dbReference type="Proteomes" id="UP001054945">
    <property type="component" value="Unassembled WGS sequence"/>
</dbReference>
<name>A0AAV4MCQ3_CAEEX</name>
<organism evidence="1 2">
    <name type="scientific">Caerostris extrusa</name>
    <name type="common">Bark spider</name>
    <name type="synonym">Caerostris bankana</name>
    <dbReference type="NCBI Taxonomy" id="172846"/>
    <lineage>
        <taxon>Eukaryota</taxon>
        <taxon>Metazoa</taxon>
        <taxon>Ecdysozoa</taxon>
        <taxon>Arthropoda</taxon>
        <taxon>Chelicerata</taxon>
        <taxon>Arachnida</taxon>
        <taxon>Araneae</taxon>
        <taxon>Araneomorphae</taxon>
        <taxon>Entelegynae</taxon>
        <taxon>Araneoidea</taxon>
        <taxon>Araneidae</taxon>
        <taxon>Caerostris</taxon>
    </lineage>
</organism>
<dbReference type="EMBL" id="BPLR01002069">
    <property type="protein sequence ID" value="GIX69615.1"/>
    <property type="molecule type" value="Genomic_DNA"/>
</dbReference>
<dbReference type="AlphaFoldDB" id="A0AAV4MCQ3"/>
<comment type="caution">
    <text evidence="1">The sequence shown here is derived from an EMBL/GenBank/DDBJ whole genome shotgun (WGS) entry which is preliminary data.</text>
</comment>
<reference evidence="1 2" key="1">
    <citation type="submission" date="2021-06" db="EMBL/GenBank/DDBJ databases">
        <title>Caerostris extrusa draft genome.</title>
        <authorList>
            <person name="Kono N."/>
            <person name="Arakawa K."/>
        </authorList>
    </citation>
    <scope>NUCLEOTIDE SEQUENCE [LARGE SCALE GENOMIC DNA]</scope>
</reference>